<proteinExistence type="predicted"/>
<sequence>MTAVWVVLAVVVVVGGGLFGVVAWRDRARTGASDDSGAGRDARARQARYEAQRHGEQGDTWQRGRDSTGG</sequence>
<reference evidence="4" key="1">
    <citation type="journal article" date="2019" name="Int. J. Syst. Evol. Microbiol.">
        <title>The Global Catalogue of Microorganisms (GCM) 10K type strain sequencing project: providing services to taxonomists for standard genome sequencing and annotation.</title>
        <authorList>
            <consortium name="The Broad Institute Genomics Platform"/>
            <consortium name="The Broad Institute Genome Sequencing Center for Infectious Disease"/>
            <person name="Wu L."/>
            <person name="Ma J."/>
        </authorList>
    </citation>
    <scope>NUCLEOTIDE SEQUENCE [LARGE SCALE GENOMIC DNA]</scope>
    <source>
        <strain evidence="4">CGMCC 4.7144</strain>
    </source>
</reference>
<feature type="transmembrane region" description="Helical" evidence="2">
    <location>
        <begin position="6"/>
        <end position="24"/>
    </location>
</feature>
<keyword evidence="4" id="KW-1185">Reference proteome</keyword>
<accession>A0ABW1HDI6</accession>
<keyword evidence="2" id="KW-1133">Transmembrane helix</keyword>
<evidence type="ECO:0000256" key="2">
    <source>
        <dbReference type="SAM" id="Phobius"/>
    </source>
</evidence>
<feature type="compositionally biased region" description="Basic and acidic residues" evidence="1">
    <location>
        <begin position="37"/>
        <end position="70"/>
    </location>
</feature>
<evidence type="ECO:0000256" key="1">
    <source>
        <dbReference type="SAM" id="MobiDB-lite"/>
    </source>
</evidence>
<dbReference type="RefSeq" id="WP_377514645.1">
    <property type="nucleotide sequence ID" value="NZ_JBHSQS010000016.1"/>
</dbReference>
<feature type="region of interest" description="Disordered" evidence="1">
    <location>
        <begin position="30"/>
        <end position="70"/>
    </location>
</feature>
<evidence type="ECO:0000313" key="3">
    <source>
        <dbReference type="EMBL" id="MFC5926417.1"/>
    </source>
</evidence>
<keyword evidence="2" id="KW-0472">Membrane</keyword>
<comment type="caution">
    <text evidence="3">The sequence shown here is derived from an EMBL/GenBank/DDBJ whole genome shotgun (WGS) entry which is preliminary data.</text>
</comment>
<evidence type="ECO:0008006" key="5">
    <source>
        <dbReference type="Google" id="ProtNLM"/>
    </source>
</evidence>
<name>A0ABW1HDI6_9ACTN</name>
<dbReference type="EMBL" id="JBHSQS010000016">
    <property type="protein sequence ID" value="MFC5926417.1"/>
    <property type="molecule type" value="Genomic_DNA"/>
</dbReference>
<gene>
    <name evidence="3" type="ORF">ACFQGL_24070</name>
</gene>
<evidence type="ECO:0000313" key="4">
    <source>
        <dbReference type="Proteomes" id="UP001596226"/>
    </source>
</evidence>
<keyword evidence="2" id="KW-0812">Transmembrane</keyword>
<dbReference type="Proteomes" id="UP001596226">
    <property type="component" value="Unassembled WGS sequence"/>
</dbReference>
<protein>
    <recommendedName>
        <fullName evidence="5">Secreted protein</fullName>
    </recommendedName>
</protein>
<organism evidence="3 4">
    <name type="scientific">Micromonospora vulcania</name>
    <dbReference type="NCBI Taxonomy" id="1441873"/>
    <lineage>
        <taxon>Bacteria</taxon>
        <taxon>Bacillati</taxon>
        <taxon>Actinomycetota</taxon>
        <taxon>Actinomycetes</taxon>
        <taxon>Micromonosporales</taxon>
        <taxon>Micromonosporaceae</taxon>
        <taxon>Micromonospora</taxon>
    </lineage>
</organism>